<evidence type="ECO:0000313" key="3">
    <source>
        <dbReference type="EMBL" id="WWV66568.1"/>
    </source>
</evidence>
<name>A0ABZ2IRV5_9BACT</name>
<dbReference type="NCBIfam" id="TIGR01201">
    <property type="entry name" value="HU_rel"/>
    <property type="match status" value="1"/>
</dbReference>
<dbReference type="RefSeq" id="WP_251968315.1">
    <property type="nucleotide sequence ID" value="NZ_CP146284.1"/>
</dbReference>
<proteinExistence type="predicted"/>
<keyword evidence="4" id="KW-1185">Reference proteome</keyword>
<dbReference type="EMBL" id="CP146284">
    <property type="protein sequence ID" value="WWV66568.1"/>
    <property type="molecule type" value="Genomic_DNA"/>
</dbReference>
<protein>
    <submittedName>
        <fullName evidence="3">HU family DNA-binding protein</fullName>
    </submittedName>
</protein>
<dbReference type="GO" id="GO:0003677">
    <property type="term" value="F:DNA binding"/>
    <property type="evidence" value="ECO:0007669"/>
    <property type="project" value="UniProtKB-KW"/>
</dbReference>
<keyword evidence="1 3" id="KW-0238">DNA-binding</keyword>
<dbReference type="Gene3D" id="4.10.520.10">
    <property type="entry name" value="IHF-like DNA-binding proteins"/>
    <property type="match status" value="1"/>
</dbReference>
<evidence type="ECO:0000256" key="1">
    <source>
        <dbReference type="ARBA" id="ARBA00023125"/>
    </source>
</evidence>
<feature type="domain" description="HU" evidence="2">
    <location>
        <begin position="1"/>
        <end position="121"/>
    </location>
</feature>
<dbReference type="InterPro" id="IPR005902">
    <property type="entry name" value="HU_DNA-bd_put"/>
</dbReference>
<dbReference type="InterPro" id="IPR041607">
    <property type="entry name" value="HU-HIG"/>
</dbReference>
<sequence length="194" mass="22311">MTANYKLVKNLSARKSDGKVLYHARYVPEKTVRTDELTNQVRERTALSPADLKAALQVLQDLIVDSLSNGRNVELEGIGTFSVVLAHRPLEDKKVRAESIHFRDVHFRSSSKLRERLQHMLLRRVDAETPSVLTDAEREERTLSYLQDHPYITGREYASLNECGRTKASADLRQMLEKGKLQRKRFGGMWLYSI</sequence>
<dbReference type="SUPFAM" id="SSF47729">
    <property type="entry name" value="IHF-like DNA-binding proteins"/>
    <property type="match status" value="1"/>
</dbReference>
<dbReference type="InterPro" id="IPR010992">
    <property type="entry name" value="IHF-like_DNA-bd_dom_sf"/>
</dbReference>
<organism evidence="3 4">
    <name type="scientific">Parabacteroides absconsus</name>
    <dbReference type="NCBI Taxonomy" id="2951805"/>
    <lineage>
        <taxon>Bacteria</taxon>
        <taxon>Pseudomonadati</taxon>
        <taxon>Bacteroidota</taxon>
        <taxon>Bacteroidia</taxon>
        <taxon>Bacteroidales</taxon>
        <taxon>Tannerellaceae</taxon>
        <taxon>Parabacteroides</taxon>
    </lineage>
</organism>
<accession>A0ABZ2IRV5</accession>
<dbReference type="Pfam" id="PF18291">
    <property type="entry name" value="HU-HIG"/>
    <property type="match status" value="1"/>
</dbReference>
<dbReference type="Proteomes" id="UP001320603">
    <property type="component" value="Chromosome"/>
</dbReference>
<gene>
    <name evidence="3" type="ORF">NEE14_000815</name>
</gene>
<evidence type="ECO:0000313" key="4">
    <source>
        <dbReference type="Proteomes" id="UP001320603"/>
    </source>
</evidence>
<evidence type="ECO:0000259" key="2">
    <source>
        <dbReference type="Pfam" id="PF18291"/>
    </source>
</evidence>
<reference evidence="3 4" key="1">
    <citation type="submission" date="2024-02" db="EMBL/GenBank/DDBJ databases">
        <title>Whole genome sequencing of Parabacteroides sp. AD58.</title>
        <authorList>
            <person name="Chaplin A.V."/>
            <person name="Pikina A.P."/>
            <person name="Sokolova S.R."/>
            <person name="Korostin D.O."/>
            <person name="Efimov B.A."/>
        </authorList>
    </citation>
    <scope>NUCLEOTIDE SEQUENCE [LARGE SCALE GENOMIC DNA]</scope>
    <source>
        <strain evidence="3 4">AD58</strain>
    </source>
</reference>